<dbReference type="PANTHER" id="PTHR33115">
    <property type="entry name" value="ARM REPEAT SUPERFAMILY PROTEIN"/>
    <property type="match status" value="1"/>
</dbReference>
<dbReference type="Gene3D" id="1.25.10.10">
    <property type="entry name" value="Leucine-rich Repeat Variant"/>
    <property type="match status" value="1"/>
</dbReference>
<dbReference type="PANTHER" id="PTHR33115:SF43">
    <property type="entry name" value="BLE2 PROTEIN"/>
    <property type="match status" value="1"/>
</dbReference>
<comment type="caution">
    <text evidence="2">The sequence shown here is derived from an EMBL/GenBank/DDBJ whole genome shotgun (WGS) entry which is preliminary data.</text>
</comment>
<evidence type="ECO:0000256" key="1">
    <source>
        <dbReference type="SAM" id="Phobius"/>
    </source>
</evidence>
<keyword evidence="1" id="KW-0812">Transmembrane</keyword>
<feature type="transmembrane region" description="Helical" evidence="1">
    <location>
        <begin position="199"/>
        <end position="220"/>
    </location>
</feature>
<feature type="transmembrane region" description="Helical" evidence="1">
    <location>
        <begin position="63"/>
        <end position="90"/>
    </location>
</feature>
<evidence type="ECO:0000313" key="3">
    <source>
        <dbReference type="Proteomes" id="UP000823388"/>
    </source>
</evidence>
<protein>
    <submittedName>
        <fullName evidence="2">Uncharacterized protein</fullName>
    </submittedName>
</protein>
<dbReference type="InterPro" id="IPR011989">
    <property type="entry name" value="ARM-like"/>
</dbReference>
<accession>A0A8T0R8P9</accession>
<proteinExistence type="predicted"/>
<keyword evidence="3" id="KW-1185">Reference proteome</keyword>
<dbReference type="Proteomes" id="UP000823388">
    <property type="component" value="Chromosome 6K"/>
</dbReference>
<reference evidence="2" key="1">
    <citation type="submission" date="2020-05" db="EMBL/GenBank/DDBJ databases">
        <title>WGS assembly of Panicum virgatum.</title>
        <authorList>
            <person name="Lovell J.T."/>
            <person name="Jenkins J."/>
            <person name="Shu S."/>
            <person name="Juenger T.E."/>
            <person name="Schmutz J."/>
        </authorList>
    </citation>
    <scope>NUCLEOTIDE SEQUENCE</scope>
    <source>
        <strain evidence="2">AP13</strain>
    </source>
</reference>
<dbReference type="InterPro" id="IPR016024">
    <property type="entry name" value="ARM-type_fold"/>
</dbReference>
<dbReference type="SUPFAM" id="SSF48371">
    <property type="entry name" value="ARM repeat"/>
    <property type="match status" value="1"/>
</dbReference>
<feature type="transmembrane region" description="Helical" evidence="1">
    <location>
        <begin position="174"/>
        <end position="192"/>
    </location>
</feature>
<feature type="transmembrane region" description="Helical" evidence="1">
    <location>
        <begin position="274"/>
        <end position="293"/>
    </location>
</feature>
<feature type="transmembrane region" description="Helical" evidence="1">
    <location>
        <begin position="240"/>
        <end position="262"/>
    </location>
</feature>
<keyword evidence="1" id="KW-0472">Membrane</keyword>
<keyword evidence="1" id="KW-1133">Transmembrane helix</keyword>
<feature type="transmembrane region" description="Helical" evidence="1">
    <location>
        <begin position="151"/>
        <end position="168"/>
    </location>
</feature>
<name>A0A8T0R8P9_PANVG</name>
<sequence length="914" mass="101934">MATTPAINGEEFSITVVETTTQADAAAGDEVPLRESRSEVRQRRRRESSADMVRRKLRRLHQIVFCVAFLEWAGNAVGTLAFIWATVVLLGGFSSLLSRTDFWFSTIMIFMEASRVFIRNDASVNQWLFGSTRAFRWENLSFPRMFVPPKYGNIIAVIIGVGISLTPLEFRPQIAASILKVALLVIISQLLARLRQGWFGYITLFLFLAAAVCGSFYGLYKISPHKIAKSSNVNDVVSNLKVMGLGLAWIYGTILLAVVAASIMSRIPFMRKPVPLLCFKVTIASGLACLPFLQAELASYYRYFSISVAAVLLTLSNHEIWGRDDIFSEASSEENSSSAETTSEQNNSSSCALLLQILETVLPILFFWSVMFPLPGIPLKISFYMLFSVIAAVLIANLQIPVAFLQVLLTVLRLRSLLGHRHHDYRPLPPDASPNLVPSIVIFFIMELCQGSSYILATICGLISLLLRRSLVRDLEFKQEWGPKAVNLYHHQAYQARTERGLFPSEKHTPSLTIFAIESLGNTSSEMQQLVGLHVLHNFLERWDSESKNELITEIIYGSKKAVPSLIDMLGSTTQKMMVYDSALKFVRRLAVKAGKIGMRFRHELSENPLFLNSLERILDLEDRQPELWEPAIDIIAKLALDEAARQEIGSTRSILRKLMHGFLTPDDVTYLSRNNDPSSLQMTAGEALANLTIMSVDNCWAILWAEPGRRHSLIEMITSMLGNERYICVAATLLHNLCANSRDMLIDLGANVHLESALTKVMQIIRTSEEGKQLEAALGVASQIGHVIPEYFAQVLESCTDAAATELVEKLVDTLSNREPSLECPRIRRVLVEVVISIVDLSPGYIEIFREKGAKGALDMVKGTPSRLEKYMVFLDGEGVVAESLPMRDLVDKAKRLIYQASPTRGAQPVDHA</sequence>
<feature type="transmembrane region" description="Helical" evidence="1">
    <location>
        <begin position="353"/>
        <end position="371"/>
    </location>
</feature>
<gene>
    <name evidence="2" type="ORF">PVAP13_6KG036900</name>
</gene>
<evidence type="ECO:0000313" key="2">
    <source>
        <dbReference type="EMBL" id="KAG2581488.1"/>
    </source>
</evidence>
<dbReference type="EMBL" id="CM029047">
    <property type="protein sequence ID" value="KAG2581488.1"/>
    <property type="molecule type" value="Genomic_DNA"/>
</dbReference>
<feature type="transmembrane region" description="Helical" evidence="1">
    <location>
        <begin position="102"/>
        <end position="118"/>
    </location>
</feature>
<dbReference type="AlphaFoldDB" id="A0A8T0R8P9"/>
<organism evidence="2 3">
    <name type="scientific">Panicum virgatum</name>
    <name type="common">Blackwell switchgrass</name>
    <dbReference type="NCBI Taxonomy" id="38727"/>
    <lineage>
        <taxon>Eukaryota</taxon>
        <taxon>Viridiplantae</taxon>
        <taxon>Streptophyta</taxon>
        <taxon>Embryophyta</taxon>
        <taxon>Tracheophyta</taxon>
        <taxon>Spermatophyta</taxon>
        <taxon>Magnoliopsida</taxon>
        <taxon>Liliopsida</taxon>
        <taxon>Poales</taxon>
        <taxon>Poaceae</taxon>
        <taxon>PACMAD clade</taxon>
        <taxon>Panicoideae</taxon>
        <taxon>Panicodae</taxon>
        <taxon>Paniceae</taxon>
        <taxon>Panicinae</taxon>
        <taxon>Panicum</taxon>
        <taxon>Panicum sect. Hiantes</taxon>
    </lineage>
</organism>
<feature type="transmembrane region" description="Helical" evidence="1">
    <location>
        <begin position="383"/>
        <end position="409"/>
    </location>
</feature>